<dbReference type="Proteomes" id="UP000824002">
    <property type="component" value="Unassembled WGS sequence"/>
</dbReference>
<feature type="transmembrane region" description="Helical" evidence="1">
    <location>
        <begin position="65"/>
        <end position="83"/>
    </location>
</feature>
<name>A0A9D1K045_9FIRM</name>
<dbReference type="EMBL" id="DVJP01000058">
    <property type="protein sequence ID" value="HIS76926.1"/>
    <property type="molecule type" value="Genomic_DNA"/>
</dbReference>
<evidence type="ECO:0000313" key="3">
    <source>
        <dbReference type="Proteomes" id="UP000824002"/>
    </source>
</evidence>
<evidence type="ECO:0000256" key="1">
    <source>
        <dbReference type="SAM" id="Phobius"/>
    </source>
</evidence>
<reference evidence="2" key="1">
    <citation type="submission" date="2020-10" db="EMBL/GenBank/DDBJ databases">
        <authorList>
            <person name="Gilroy R."/>
        </authorList>
    </citation>
    <scope>NUCLEOTIDE SEQUENCE</scope>
    <source>
        <strain evidence="2">CHK199-13235</strain>
    </source>
</reference>
<sequence>MKCGYCGKKVNGNARYCSEYCRKKGEAKENFARKTRIPLMAVLILSALAAVVGIMLAAAGKLDEGFLSIGGGLIAAGVGMLAFPRAKRGAAAFCQIGGGLFFALGLILVLLWA</sequence>
<proteinExistence type="predicted"/>
<keyword evidence="1" id="KW-0472">Membrane</keyword>
<gene>
    <name evidence="2" type="ORF">IAB51_08970</name>
</gene>
<protein>
    <submittedName>
        <fullName evidence="2">DUF2116 family Zn-ribbon domain-containing protein</fullName>
    </submittedName>
</protein>
<organism evidence="2 3">
    <name type="scientific">Candidatus Merdivicinus excrementipullorum</name>
    <dbReference type="NCBI Taxonomy" id="2840867"/>
    <lineage>
        <taxon>Bacteria</taxon>
        <taxon>Bacillati</taxon>
        <taxon>Bacillota</taxon>
        <taxon>Clostridia</taxon>
        <taxon>Eubacteriales</taxon>
        <taxon>Oscillospiraceae</taxon>
        <taxon>Oscillospiraceae incertae sedis</taxon>
        <taxon>Candidatus Merdivicinus</taxon>
    </lineage>
</organism>
<accession>A0A9D1K045</accession>
<feature type="transmembrane region" description="Helical" evidence="1">
    <location>
        <begin position="90"/>
        <end position="112"/>
    </location>
</feature>
<keyword evidence="1" id="KW-1133">Transmembrane helix</keyword>
<keyword evidence="1" id="KW-0812">Transmembrane</keyword>
<feature type="transmembrane region" description="Helical" evidence="1">
    <location>
        <begin position="37"/>
        <end position="59"/>
    </location>
</feature>
<comment type="caution">
    <text evidence="2">The sequence shown here is derived from an EMBL/GenBank/DDBJ whole genome shotgun (WGS) entry which is preliminary data.</text>
</comment>
<evidence type="ECO:0000313" key="2">
    <source>
        <dbReference type="EMBL" id="HIS76926.1"/>
    </source>
</evidence>
<reference evidence="2" key="2">
    <citation type="journal article" date="2021" name="PeerJ">
        <title>Extensive microbial diversity within the chicken gut microbiome revealed by metagenomics and culture.</title>
        <authorList>
            <person name="Gilroy R."/>
            <person name="Ravi A."/>
            <person name="Getino M."/>
            <person name="Pursley I."/>
            <person name="Horton D.L."/>
            <person name="Alikhan N.F."/>
            <person name="Baker D."/>
            <person name="Gharbi K."/>
            <person name="Hall N."/>
            <person name="Watson M."/>
            <person name="Adriaenssens E.M."/>
            <person name="Foster-Nyarko E."/>
            <person name="Jarju S."/>
            <person name="Secka A."/>
            <person name="Antonio M."/>
            <person name="Oren A."/>
            <person name="Chaudhuri R.R."/>
            <person name="La Ragione R."/>
            <person name="Hildebrand F."/>
            <person name="Pallen M.J."/>
        </authorList>
    </citation>
    <scope>NUCLEOTIDE SEQUENCE</scope>
    <source>
        <strain evidence="2">CHK199-13235</strain>
    </source>
</reference>
<dbReference type="AlphaFoldDB" id="A0A9D1K045"/>